<keyword evidence="3" id="KW-1185">Reference proteome</keyword>
<protein>
    <recommendedName>
        <fullName evidence="4">NACHT domain-containing protein</fullName>
    </recommendedName>
</protein>
<dbReference type="Proteomes" id="UP000746690">
    <property type="component" value="Unassembled WGS sequence"/>
</dbReference>
<proteinExistence type="predicted"/>
<evidence type="ECO:0008006" key="4">
    <source>
        <dbReference type="Google" id="ProtNLM"/>
    </source>
</evidence>
<dbReference type="InterPro" id="IPR027417">
    <property type="entry name" value="P-loop_NTPase"/>
</dbReference>
<gene>
    <name evidence="2" type="ORF">HHX25_18885</name>
</gene>
<dbReference type="SUPFAM" id="SSF52540">
    <property type="entry name" value="P-loop containing nucleoside triphosphate hydrolases"/>
    <property type="match status" value="1"/>
</dbReference>
<name>A0ABX1S120_9FLAO</name>
<dbReference type="EMBL" id="JABBHF010000013">
    <property type="protein sequence ID" value="NMH89580.1"/>
    <property type="molecule type" value="Genomic_DNA"/>
</dbReference>
<dbReference type="RefSeq" id="WP_169676685.1">
    <property type="nucleotide sequence ID" value="NZ_JABBHF010000013.1"/>
</dbReference>
<dbReference type="Gene3D" id="3.40.50.300">
    <property type="entry name" value="P-loop containing nucleotide triphosphate hydrolases"/>
    <property type="match status" value="1"/>
</dbReference>
<evidence type="ECO:0000256" key="1">
    <source>
        <dbReference type="SAM" id="MobiDB-lite"/>
    </source>
</evidence>
<evidence type="ECO:0000313" key="2">
    <source>
        <dbReference type="EMBL" id="NMH89580.1"/>
    </source>
</evidence>
<reference evidence="2 3" key="1">
    <citation type="submission" date="2020-04" db="EMBL/GenBank/DDBJ databases">
        <title>A Flavivirga sp. nov.</title>
        <authorList>
            <person name="Sun X."/>
        </authorList>
    </citation>
    <scope>NUCLEOTIDE SEQUENCE [LARGE SCALE GENOMIC DNA]</scope>
    <source>
        <strain evidence="2 3">Y03</strain>
    </source>
</reference>
<feature type="region of interest" description="Disordered" evidence="1">
    <location>
        <begin position="98"/>
        <end position="126"/>
    </location>
</feature>
<comment type="caution">
    <text evidence="2">The sequence shown here is derived from an EMBL/GenBank/DDBJ whole genome shotgun (WGS) entry which is preliminary data.</text>
</comment>
<accession>A0ABX1S120</accession>
<organism evidence="2 3">
    <name type="scientific">Flavivirga algicola</name>
    <dbReference type="NCBI Taxonomy" id="2729136"/>
    <lineage>
        <taxon>Bacteria</taxon>
        <taxon>Pseudomonadati</taxon>
        <taxon>Bacteroidota</taxon>
        <taxon>Flavobacteriia</taxon>
        <taxon>Flavobacteriales</taxon>
        <taxon>Flavobacteriaceae</taxon>
        <taxon>Flavivirga</taxon>
    </lineage>
</organism>
<evidence type="ECO:0000313" key="3">
    <source>
        <dbReference type="Proteomes" id="UP000746690"/>
    </source>
</evidence>
<sequence length="1088" mass="125353">MSKPWNQRKYDLARILANDFDLITLLRFVDEIGISRETLPEPGGIAKLDYCTLLLDQIRRHQKIKDFITILIENASYLSDNELLQELLRDEKSIYSSQHISPEQPLPEKGLETLGTPEHSNHDQRKEESINFWNKELLGNHYLHDAKLSANKSILIILIHGFNEDVISSWADFPKKLVSHLSEDCDILTCHFKVNANQNIEDISKTISGLVKKEASKYMHLFFITRGIGGVIAKSILLREVVDLEKDKISKPQNLLPLVLSKTRCLYEIDASTNRIYSKAFFDTKSYLRYKLALLKNRIWRFFSKTYRTRLKKFKNHFKESVEYFESDDIKQKFLLYLNNNDIPIPKFISLSRKRKEEAPGYLHLPTNRNLFYGRKISEDKLLYTIRDKINYYFTTEMASAYLTYRRSYWLDANSALVNDDFASETVNTNWSTTKNSQNFVFEELKNIVNTSNQSRIILTGAAGVGKSFVLRRYARHRSKLYIQGSSNYDFFLFLPMQQISVVPEHIGDFLDENLINGGWGYLSKYWKDLFFDILTDSNEEKVFNQKYLEHDNNWEKTYQPNEEWFVNKIADNKIVLVLDGVDEFLINNPCISVQSFNILLKKVNSNSKVILGLRSTLPAKEDLSVSNTKVLEILPLTIKNAEKRFPGIEKIVQEVSKSKMEDLILTPLILYRLGPMLENMDSKMFDSRTSIFISALKSILLQGNLPEEYSVNDWLQALSIISWIFYKENLGAVKLEKIEQDVIGLKEKWGELNHQDSHCFEQGLSILEDKNLLSKLISRTIFLSIGKNLIRFGHREWQDILVTDYLTHSVLAENQADLNQRVFSKQIYIDSAEVLHAKLDELGTKLEATWVNKVLKNANDLILTNLVSVIGNGIVEITQPAFLALAKPILDENCSEGLRMVFVSGFGNRILRNDPADKSGVLLKKLLIDLLYEMYTQHVIPTHVISANMAWLYLKLFNQDIENMDGFRLFPNEEEGVKIVADSGILWSNEDGNILVNKSQRAYQVAAAQYPLAVRSVPYEEISLTHYLFLVCSAVKFGAADPELLPLIKAVFSENSGVRKRIEDFGFDELKSIFNSCYLACKELIYT</sequence>